<dbReference type="Proteomes" id="UP000828390">
    <property type="component" value="Unassembled WGS sequence"/>
</dbReference>
<gene>
    <name evidence="2" type="ORF">DPMN_043307</name>
</gene>
<keyword evidence="3" id="KW-1185">Reference proteome</keyword>
<name>A0A9D4HXQ2_DREPO</name>
<organism evidence="2 3">
    <name type="scientific">Dreissena polymorpha</name>
    <name type="common">Zebra mussel</name>
    <name type="synonym">Mytilus polymorpha</name>
    <dbReference type="NCBI Taxonomy" id="45954"/>
    <lineage>
        <taxon>Eukaryota</taxon>
        <taxon>Metazoa</taxon>
        <taxon>Spiralia</taxon>
        <taxon>Lophotrochozoa</taxon>
        <taxon>Mollusca</taxon>
        <taxon>Bivalvia</taxon>
        <taxon>Autobranchia</taxon>
        <taxon>Heteroconchia</taxon>
        <taxon>Euheterodonta</taxon>
        <taxon>Imparidentia</taxon>
        <taxon>Neoheterodontei</taxon>
        <taxon>Myida</taxon>
        <taxon>Dreissenoidea</taxon>
        <taxon>Dreissenidae</taxon>
        <taxon>Dreissena</taxon>
    </lineage>
</organism>
<dbReference type="EMBL" id="JAIWYP010000011">
    <property type="protein sequence ID" value="KAH3736734.1"/>
    <property type="molecule type" value="Genomic_DNA"/>
</dbReference>
<dbReference type="Pfam" id="PF22581">
    <property type="entry name" value="CIMIP3"/>
    <property type="match status" value="1"/>
</dbReference>
<evidence type="ECO:0000313" key="2">
    <source>
        <dbReference type="EMBL" id="KAH3736734.1"/>
    </source>
</evidence>
<feature type="region of interest" description="Disordered" evidence="1">
    <location>
        <begin position="62"/>
        <end position="82"/>
    </location>
</feature>
<comment type="caution">
    <text evidence="2">The sequence shown here is derived from an EMBL/GenBank/DDBJ whole genome shotgun (WGS) entry which is preliminary data.</text>
</comment>
<evidence type="ECO:0000256" key="1">
    <source>
        <dbReference type="SAM" id="MobiDB-lite"/>
    </source>
</evidence>
<reference evidence="2" key="2">
    <citation type="submission" date="2020-11" db="EMBL/GenBank/DDBJ databases">
        <authorList>
            <person name="McCartney M.A."/>
            <person name="Auch B."/>
            <person name="Kono T."/>
            <person name="Mallez S."/>
            <person name="Becker A."/>
            <person name="Gohl D.M."/>
            <person name="Silverstein K.A.T."/>
            <person name="Koren S."/>
            <person name="Bechman K.B."/>
            <person name="Herman A."/>
            <person name="Abrahante J.E."/>
            <person name="Garbe J."/>
        </authorList>
    </citation>
    <scope>NUCLEOTIDE SEQUENCE</scope>
    <source>
        <strain evidence="2">Duluth1</strain>
        <tissue evidence="2">Whole animal</tissue>
    </source>
</reference>
<dbReference type="PANTHER" id="PTHR35444">
    <property type="entry name" value="RIKEN CDNA 1700001C19 GENE"/>
    <property type="match status" value="1"/>
</dbReference>
<feature type="compositionally biased region" description="Basic and acidic residues" evidence="1">
    <location>
        <begin position="1"/>
        <end position="14"/>
    </location>
</feature>
<reference evidence="2" key="1">
    <citation type="journal article" date="2019" name="bioRxiv">
        <title>The Genome of the Zebra Mussel, Dreissena polymorpha: A Resource for Invasive Species Research.</title>
        <authorList>
            <person name="McCartney M.A."/>
            <person name="Auch B."/>
            <person name="Kono T."/>
            <person name="Mallez S."/>
            <person name="Zhang Y."/>
            <person name="Obille A."/>
            <person name="Becker A."/>
            <person name="Abrahante J.E."/>
            <person name="Garbe J."/>
            <person name="Badalamenti J.P."/>
            <person name="Herman A."/>
            <person name="Mangelson H."/>
            <person name="Liachko I."/>
            <person name="Sullivan S."/>
            <person name="Sone E.D."/>
            <person name="Koren S."/>
            <person name="Silverstein K.A.T."/>
            <person name="Beckman K.B."/>
            <person name="Gohl D.M."/>
        </authorList>
    </citation>
    <scope>NUCLEOTIDE SEQUENCE</scope>
    <source>
        <strain evidence="2">Duluth1</strain>
        <tissue evidence="2">Whole animal</tissue>
    </source>
</reference>
<dbReference type="AlphaFoldDB" id="A0A9D4HXQ2"/>
<accession>A0A9D4HXQ2</accession>
<dbReference type="OrthoDB" id="5982044at2759"/>
<dbReference type="InterPro" id="IPR054446">
    <property type="entry name" value="CIMIP3-like"/>
</dbReference>
<dbReference type="PANTHER" id="PTHR35444:SF1">
    <property type="entry name" value="RIKEN CDNA 1700001C19 GENE"/>
    <property type="match status" value="1"/>
</dbReference>
<feature type="region of interest" description="Disordered" evidence="1">
    <location>
        <begin position="1"/>
        <end position="27"/>
    </location>
</feature>
<proteinExistence type="predicted"/>
<sequence>MSTEAKSARSEPPAKSEPTALMHSFGFNPNPKTINWERLELLRLQKLRLGPERYSRHFQRFEQRASDPPAPLAEMPAGPQRQTTQYIITPGGEIRKSNSIAPFATVGKPTCGFFFSRVTDNKKKKIGIPPTNLVKWRSFVQ</sequence>
<evidence type="ECO:0000313" key="3">
    <source>
        <dbReference type="Proteomes" id="UP000828390"/>
    </source>
</evidence>
<protein>
    <submittedName>
        <fullName evidence="2">Uncharacterized protein</fullName>
    </submittedName>
</protein>